<keyword evidence="2" id="KW-1185">Reference proteome</keyword>
<dbReference type="Proteomes" id="UP000185936">
    <property type="component" value="Unassembled WGS sequence"/>
</dbReference>
<dbReference type="RefSeq" id="WP_235847771.1">
    <property type="nucleotide sequence ID" value="NZ_FTNR01000002.1"/>
</dbReference>
<dbReference type="AlphaFoldDB" id="A0A1N7DJB2"/>
<dbReference type="InterPro" id="IPR012349">
    <property type="entry name" value="Split_barrel_FMN-bd"/>
</dbReference>
<sequence>MTDSWYGQTMADEEITAFLNNQATGVLSLSNGRHAYGIPVAFAYDPDEQRAIMDLGFAEDSKKREFIEATDEVCLTVYAWHDPHDWTSVIASGPFERIDESELDDEIEAWYYRVAKDIDVSNSDIDLEWYELRADELSGVALSE</sequence>
<name>A0A1N7DJB2_9EURY</name>
<reference evidence="2" key="1">
    <citation type="submission" date="2017-01" db="EMBL/GenBank/DDBJ databases">
        <authorList>
            <person name="Varghese N."/>
            <person name="Submissions S."/>
        </authorList>
    </citation>
    <scope>NUCLEOTIDE SEQUENCE [LARGE SCALE GENOMIC DNA]</scope>
    <source>
        <strain evidence="2">type strain: HArc-</strain>
    </source>
</reference>
<proteinExistence type="predicted"/>
<evidence type="ECO:0000313" key="1">
    <source>
        <dbReference type="EMBL" id="SIR75896.1"/>
    </source>
</evidence>
<dbReference type="EMBL" id="FTNR01000002">
    <property type="protein sequence ID" value="SIR75896.1"/>
    <property type="molecule type" value="Genomic_DNA"/>
</dbReference>
<dbReference type="Gene3D" id="2.30.110.10">
    <property type="entry name" value="Electron Transport, Fmn-binding Protein, Chain A"/>
    <property type="match status" value="1"/>
</dbReference>
<organism evidence="1 2">
    <name type="scientific">Natronorubrum thiooxidans</name>
    <dbReference type="NCBI Taxonomy" id="308853"/>
    <lineage>
        <taxon>Archaea</taxon>
        <taxon>Methanobacteriati</taxon>
        <taxon>Methanobacteriota</taxon>
        <taxon>Stenosarchaea group</taxon>
        <taxon>Halobacteria</taxon>
        <taxon>Halobacteriales</taxon>
        <taxon>Natrialbaceae</taxon>
        <taxon>Natronorubrum</taxon>
    </lineage>
</organism>
<dbReference type="Pfam" id="PF12900">
    <property type="entry name" value="Pyridox_ox_2"/>
    <property type="match status" value="1"/>
</dbReference>
<protein>
    <submittedName>
        <fullName evidence="1">Pyridoxamine 5'-phosphate oxidase</fullName>
    </submittedName>
</protein>
<evidence type="ECO:0000313" key="2">
    <source>
        <dbReference type="Proteomes" id="UP000185936"/>
    </source>
</evidence>
<accession>A0A1N7DJB2</accession>
<gene>
    <name evidence="1" type="ORF">SAMN05421752_102295</name>
</gene>
<dbReference type="SUPFAM" id="SSF50475">
    <property type="entry name" value="FMN-binding split barrel"/>
    <property type="match status" value="1"/>
</dbReference>
<dbReference type="InterPro" id="IPR024747">
    <property type="entry name" value="Pyridox_Oxase-rel"/>
</dbReference>